<dbReference type="PROSITE" id="PS51257">
    <property type="entry name" value="PROKAR_LIPOPROTEIN"/>
    <property type="match status" value="1"/>
</dbReference>
<organism evidence="1 2">
    <name type="scientific">Methanococcoides methylutens MM1</name>
    <dbReference type="NCBI Taxonomy" id="1434104"/>
    <lineage>
        <taxon>Archaea</taxon>
        <taxon>Methanobacteriati</taxon>
        <taxon>Methanobacteriota</taxon>
        <taxon>Stenosarchaea group</taxon>
        <taxon>Methanomicrobia</taxon>
        <taxon>Methanosarcinales</taxon>
        <taxon>Methanosarcinaceae</taxon>
        <taxon>Methanococcoides</taxon>
    </lineage>
</organism>
<gene>
    <name evidence="1" type="ORF">MCMEM_1545</name>
</gene>
<dbReference type="RefSeq" id="WP_048205670.1">
    <property type="nucleotide sequence ID" value="NZ_CP009518.1"/>
</dbReference>
<reference evidence="1 2" key="1">
    <citation type="submission" date="2014-07" db="EMBL/GenBank/DDBJ databases">
        <title>Methanogenic archaea and the global carbon cycle.</title>
        <authorList>
            <person name="Henriksen J.R."/>
            <person name="Luke J."/>
            <person name="Reinhart S."/>
            <person name="Benedict M.N."/>
            <person name="Youngblut N.D."/>
            <person name="Metcalf M.E."/>
            <person name="Whitaker R.J."/>
            <person name="Metcalf W.W."/>
        </authorList>
    </citation>
    <scope>NUCLEOTIDE SEQUENCE [LARGE SCALE GENOMIC DNA]</scope>
    <source>
        <strain evidence="1 2">MM1</strain>
    </source>
</reference>
<name>A0A0E3SSM7_METMT</name>
<dbReference type="GeneID" id="24894106"/>
<protein>
    <recommendedName>
        <fullName evidence="3">Lipoprotein</fullName>
    </recommendedName>
</protein>
<dbReference type="KEGG" id="mmet:MCMEM_1545"/>
<dbReference type="AlphaFoldDB" id="A0A0E3SSM7"/>
<dbReference type="Proteomes" id="UP000033048">
    <property type="component" value="Chromosome"/>
</dbReference>
<accession>A0A0E3SSM7</accession>
<dbReference type="EMBL" id="CP009518">
    <property type="protein sequence ID" value="AKB85598.1"/>
    <property type="molecule type" value="Genomic_DNA"/>
</dbReference>
<evidence type="ECO:0000313" key="1">
    <source>
        <dbReference type="EMBL" id="AKB85598.1"/>
    </source>
</evidence>
<proteinExistence type="predicted"/>
<dbReference type="HOGENOM" id="CLU_1076108_0_0_2"/>
<evidence type="ECO:0008006" key="3">
    <source>
        <dbReference type="Google" id="ProtNLM"/>
    </source>
</evidence>
<evidence type="ECO:0000313" key="2">
    <source>
        <dbReference type="Proteomes" id="UP000033048"/>
    </source>
</evidence>
<sequence length="258" mass="29723">MTTKYIIISILMAFALIVSGCASQETDYISEEYDQHVSTFEEDVVSLDDAIDNWNDALSMAESDGSIGDEEYDHLIDIRNEYSTEMNRVNPHIDSFKAFIEENENALKDMGVDTYEDKKALVDFQTEMDENYEVMKTSTNQETDYIADEYEQHLATYEEDLSNIESCTDNWNDALSMAESDGYISDEEYDHLIDVGNEYIDEMNRVEPHLVSFKEFIEGNEMALKDMGVDTYEDKKILDDLQTSIDRDYETILISLEG</sequence>
<keyword evidence="2" id="KW-1185">Reference proteome</keyword>